<organism evidence="2 3">
    <name type="scientific">Apiospora aurea</name>
    <dbReference type="NCBI Taxonomy" id="335848"/>
    <lineage>
        <taxon>Eukaryota</taxon>
        <taxon>Fungi</taxon>
        <taxon>Dikarya</taxon>
        <taxon>Ascomycota</taxon>
        <taxon>Pezizomycotina</taxon>
        <taxon>Sordariomycetes</taxon>
        <taxon>Xylariomycetidae</taxon>
        <taxon>Amphisphaeriales</taxon>
        <taxon>Apiosporaceae</taxon>
        <taxon>Apiospora</taxon>
    </lineage>
</organism>
<keyword evidence="3" id="KW-1185">Reference proteome</keyword>
<feature type="region of interest" description="Disordered" evidence="1">
    <location>
        <begin position="1345"/>
        <end position="1428"/>
    </location>
</feature>
<dbReference type="NCBIfam" id="NF047352">
    <property type="entry name" value="P_loop_sacsin"/>
    <property type="match status" value="1"/>
</dbReference>
<proteinExistence type="predicted"/>
<protein>
    <recommendedName>
        <fullName evidence="4">Protein NO VEIN C-terminal domain-containing protein</fullName>
    </recommendedName>
</protein>
<accession>A0ABR1Q4W6</accession>
<evidence type="ECO:0008006" key="4">
    <source>
        <dbReference type="Google" id="ProtNLM"/>
    </source>
</evidence>
<evidence type="ECO:0000256" key="1">
    <source>
        <dbReference type="SAM" id="MobiDB-lite"/>
    </source>
</evidence>
<dbReference type="InterPro" id="IPR036890">
    <property type="entry name" value="HATPase_C_sf"/>
</dbReference>
<dbReference type="Gene3D" id="3.30.565.10">
    <property type="entry name" value="Histidine kinase-like ATPase, C-terminal domain"/>
    <property type="match status" value="1"/>
</dbReference>
<dbReference type="PANTHER" id="PTHR32387">
    <property type="entry name" value="WU:FJ29H11"/>
    <property type="match status" value="1"/>
</dbReference>
<comment type="caution">
    <text evidence="2">The sequence shown here is derived from an EMBL/GenBank/DDBJ whole genome shotgun (WGS) entry which is preliminary data.</text>
</comment>
<dbReference type="RefSeq" id="XP_066697071.1">
    <property type="nucleotide sequence ID" value="XM_066847580.1"/>
</dbReference>
<dbReference type="EMBL" id="JAQQWE010000007">
    <property type="protein sequence ID" value="KAK7947037.1"/>
    <property type="molecule type" value="Genomic_DNA"/>
</dbReference>
<dbReference type="Proteomes" id="UP001391051">
    <property type="component" value="Unassembled WGS sequence"/>
</dbReference>
<evidence type="ECO:0000313" key="2">
    <source>
        <dbReference type="EMBL" id="KAK7947037.1"/>
    </source>
</evidence>
<gene>
    <name evidence="2" type="ORF">PG986_011358</name>
</gene>
<evidence type="ECO:0000313" key="3">
    <source>
        <dbReference type="Proteomes" id="UP001391051"/>
    </source>
</evidence>
<sequence length="1672" mass="189751">MADRSSVLTNARARVAKVREDLGFPKQDIWESLTAIQRDEWTGLLRIKDNMVAASPGSELIYQQGRFVFELLQNAEDNHYEKARGRGEVPRVSFHVYPHKIVQECNEDGFTEINLKAICAVGQSSKHGDQGYVGEKGIGFKSVFMAAYRVHIQSRGLSFSFEHRPSDTGLGMVTPEWQDPQDDLEEYLSRITLLLHDEGDAEELTRQRARIRAQFAEIHDTLLLFLKKLDQIVVAFHDDDADEAKVTKRITFTINRNEAGRRVLTKRTSEGDMITEDTKYYHITQQLVNGLAGNENRIYTEREHETRGYATSEITLAFPLTRENVPVVHDQWFLIQADFVTQANRQGIVVDSPRNEGLRRGIINAFVTAIKQMCKHPTLAFQWMRYLPKPDDTVEDYWSYLIEQITKRIQETRVMVPRFSQPSMDTFRLIQESATLRPRVLDSSGEPLLRDIYPEVYLSPAYQKADLLLLSSFGLKHVSIQAIIARVKWDLEQTDSRIKSIEDQDWQSRMAKLLRLPFSSDKHDLRTFRDQIRALDLLPLRSGQWRSNTDNQKAVYYSKVAGTDLDIPEELDLDVVCPSSTTNEARKELFDSMGVTHASVTTVRNVLIKFHQGSLRMGLYQSAYHLRFLYLTHHLAITTPTYTSIWIMTDKCKFFLPRHRDNIYLRDESPHGAGQLLEPTPAGDMFGDGSPGFEVTYVHGYYLKDAPSPLKDDKESFNDWLHRYFNVRQHIPIADAEGKNLSDACRYIAAHRPERFLGFLFDSNGNILQELRKIPVLCERGDETGLVTLKNTYLPLDTLRGLCDRFLLDDEMFPFLRLAAPLSDETLPLEWKELDKTFHLGMKELDLVDLSLDILKTIKSCNEVPDELDTPRRVLDLYIFLQGKVLESNNQKQTRDRIRHVLHCPPFTWSFFDNGTSYIYIPQSESMYAMWTEPDKCVWQAPTGIGTTVLNSLFHLYSPHFQSQVGQLGDSFLDTLGIQRKCTWENIVEELQIIKLSGDSDLDTVHKLYKFLHSLDLGPVSRGQLRAAFTEKKLVYGGEEGEWYATTKCLWSSPTRIRTMLVVQPLYEDLEDFFVNLLGVETQTAKMVYEKLTAEETTRLPIEEIKDTILAFSSLLASEGSVYDPGPVLQNKVFPVRLPGSGVRLLQNGNEGFAIWDRKPLGDAFLDEAKFLDFSMDLVRGLGSFIEWAGLGNRYLSKAVKDFSAVDSSLTRVVTSPRLLVQTKAHALVRIAVTYNSPRAGNVHDREALYRYLSESQTLETSKITSELHLHQDGRVLKVEKETALLHIREDDSGLKIYVPEDEIDQEICFRSKLPQRLCEWLMTNPSTQIPDLVPTQAQGIPEIPLADKEDDEGGGIPDETASRTSRGWTHDAQDVELSPYRTLASGNDATGAATPSSSNPSRSRSSSRDGRNTEAHSTSHGRASGSRVSVSPASIAILVQPSLAEYTRLLTLTVAQAREAVFPSPRGSLNIPSRLQRDVTAGGPYSLHAYGKLERDRMIGAAGELFVFELLSKLRAPTLPGFNIDNWKSTIRHYAVNHPEYGDIRRFTGPETSDITYDDTDGALTNLLVAKDYIPVQVNSGERIGYSIEVKTTTDACETPFYMSNSQYLMMQRQSIQNASQQSPDKIYLIFRVYHIGRSSIGLRILVDPERLKQTGTLAFTANTWSVAIRD</sequence>
<reference evidence="2 3" key="1">
    <citation type="submission" date="2023-01" db="EMBL/GenBank/DDBJ databases">
        <title>Analysis of 21 Apiospora genomes using comparative genomics revels a genus with tremendous synthesis potential of carbohydrate active enzymes and secondary metabolites.</title>
        <authorList>
            <person name="Sorensen T."/>
        </authorList>
    </citation>
    <scope>NUCLEOTIDE SEQUENCE [LARGE SCALE GENOMIC DNA]</scope>
    <source>
        <strain evidence="2 3">CBS 24483</strain>
    </source>
</reference>
<feature type="compositionally biased region" description="Low complexity" evidence="1">
    <location>
        <begin position="1396"/>
        <end position="1405"/>
    </location>
</feature>
<dbReference type="PANTHER" id="PTHR32387:SF0">
    <property type="entry name" value="PROTEIN NO VEIN"/>
    <property type="match status" value="1"/>
</dbReference>
<dbReference type="GeneID" id="92080642"/>
<feature type="compositionally biased region" description="Polar residues" evidence="1">
    <location>
        <begin position="1416"/>
        <end position="1428"/>
    </location>
</feature>
<dbReference type="SUPFAM" id="SSF55874">
    <property type="entry name" value="ATPase domain of HSP90 chaperone/DNA topoisomerase II/histidine kinase"/>
    <property type="match status" value="1"/>
</dbReference>
<name>A0ABR1Q4W6_9PEZI</name>
<dbReference type="InterPro" id="IPR052957">
    <property type="entry name" value="Auxin_embryo_med"/>
</dbReference>